<name>A0A1R3GBP6_COCAP</name>
<feature type="non-terminal residue" evidence="1">
    <location>
        <position position="47"/>
    </location>
</feature>
<dbReference type="AlphaFoldDB" id="A0A1R3GBP6"/>
<protein>
    <submittedName>
        <fullName evidence="1">Uncharacterized protein</fullName>
    </submittedName>
</protein>
<dbReference type="Gramene" id="OMO55486">
    <property type="protein sequence ID" value="OMO55486"/>
    <property type="gene ID" value="CCACVL1_27220"/>
</dbReference>
<reference evidence="1 2" key="1">
    <citation type="submission" date="2013-09" db="EMBL/GenBank/DDBJ databases">
        <title>Corchorus capsularis genome sequencing.</title>
        <authorList>
            <person name="Alam M."/>
            <person name="Haque M.S."/>
            <person name="Islam M.S."/>
            <person name="Emdad E.M."/>
            <person name="Islam M.M."/>
            <person name="Ahmed B."/>
            <person name="Halim A."/>
            <person name="Hossen Q.M.M."/>
            <person name="Hossain M.Z."/>
            <person name="Ahmed R."/>
            <person name="Khan M.M."/>
            <person name="Islam R."/>
            <person name="Rashid M.M."/>
            <person name="Khan S.A."/>
            <person name="Rahman M.S."/>
            <person name="Alam M."/>
        </authorList>
    </citation>
    <scope>NUCLEOTIDE SEQUENCE [LARGE SCALE GENOMIC DNA]</scope>
    <source>
        <strain evidence="2">cv. CVL-1</strain>
        <tissue evidence="1">Whole seedling</tissue>
    </source>
</reference>
<organism evidence="1 2">
    <name type="scientific">Corchorus capsularis</name>
    <name type="common">Jute</name>
    <dbReference type="NCBI Taxonomy" id="210143"/>
    <lineage>
        <taxon>Eukaryota</taxon>
        <taxon>Viridiplantae</taxon>
        <taxon>Streptophyta</taxon>
        <taxon>Embryophyta</taxon>
        <taxon>Tracheophyta</taxon>
        <taxon>Spermatophyta</taxon>
        <taxon>Magnoliopsida</taxon>
        <taxon>eudicotyledons</taxon>
        <taxon>Gunneridae</taxon>
        <taxon>Pentapetalae</taxon>
        <taxon>rosids</taxon>
        <taxon>malvids</taxon>
        <taxon>Malvales</taxon>
        <taxon>Malvaceae</taxon>
        <taxon>Grewioideae</taxon>
        <taxon>Apeibeae</taxon>
        <taxon>Corchorus</taxon>
    </lineage>
</organism>
<proteinExistence type="predicted"/>
<dbReference type="EMBL" id="AWWV01014660">
    <property type="protein sequence ID" value="OMO55486.1"/>
    <property type="molecule type" value="Genomic_DNA"/>
</dbReference>
<keyword evidence="2" id="KW-1185">Reference proteome</keyword>
<gene>
    <name evidence="1" type="ORF">CCACVL1_27220</name>
</gene>
<accession>A0A1R3GBP6</accession>
<dbReference type="Proteomes" id="UP000188268">
    <property type="component" value="Unassembled WGS sequence"/>
</dbReference>
<evidence type="ECO:0000313" key="1">
    <source>
        <dbReference type="EMBL" id="OMO55486.1"/>
    </source>
</evidence>
<evidence type="ECO:0000313" key="2">
    <source>
        <dbReference type="Proteomes" id="UP000188268"/>
    </source>
</evidence>
<comment type="caution">
    <text evidence="1">The sequence shown here is derived from an EMBL/GenBank/DDBJ whole genome shotgun (WGS) entry which is preliminary data.</text>
</comment>
<sequence length="47" mass="5389">MNYYDKRGTKAKRKGPNCYSEIIMVFLLKGVPHDEKGRGVLMYGKPV</sequence>